<dbReference type="PROSITE" id="PS51722">
    <property type="entry name" value="G_TR_2"/>
    <property type="match status" value="1"/>
</dbReference>
<feature type="compositionally biased region" description="Low complexity" evidence="7">
    <location>
        <begin position="44"/>
        <end position="60"/>
    </location>
</feature>
<dbReference type="InterPro" id="IPR023115">
    <property type="entry name" value="TIF_IF2_dom3"/>
</dbReference>
<feature type="region of interest" description="Disordered" evidence="7">
    <location>
        <begin position="1"/>
        <end position="92"/>
    </location>
</feature>
<dbReference type="GO" id="GO:0003743">
    <property type="term" value="F:translation initiation factor activity"/>
    <property type="evidence" value="ECO:0007669"/>
    <property type="project" value="UniProtKB-KW"/>
</dbReference>
<keyword evidence="3" id="KW-0396">Initiation factor</keyword>
<dbReference type="Pfam" id="PF11987">
    <property type="entry name" value="IF-2"/>
    <property type="match status" value="1"/>
</dbReference>
<dbReference type="InterPro" id="IPR027417">
    <property type="entry name" value="P-loop_NTPase"/>
</dbReference>
<evidence type="ECO:0000256" key="6">
    <source>
        <dbReference type="ARBA" id="ARBA00023134"/>
    </source>
</evidence>
<sequence>GPGKAQPQGKAPPRQQRAQAEARPPQANGAAAPRARPKPRPGRPQRAAAAPAAAAPAVVDPRVDEDARRRRESARRRAPQMAQPVRRKPKVTQKATLKLNSKGLTTAGKVAGALGVGVDVVRRALAALGSEQRRRDADLDGDTAELVAMEIGRTLEVVRAVKAARVVKDSVEEVDAKAALLRAETLEREASDAFEKAASQYPSGDDWSALPLRPPTVAVLGHVDHGKTTLLDALRGTSTEEAGGITQSLSAFTVGSTTFLDTPGHAAFTAMRQASTHAVDCGVVVVAADDGVMPQTQEAVKQCRDAQASIIVCVTKCDVCDVKEDDLRLQLLEQCGLATEKDGGDAPLVRVSAKNNDLDELRTTLELVAEVSDLRADPSARARGAVLDVSSDAKSGLTVDGVVRWGTLRKGDVIVCGDWHGKIRSVVGDPLGAQTKEAGPGAPVRFSAALSSEGGGPLEGQFVVVEDAATARSVASLRGRAIQARRSAAEARSVADRVAVSVDDEEEETQVLRPPVVLKVATDAEAKACEAALQALPSQRAVADIIKCDVGAVTPSDVELASTFDAPIFAFNVGASGSVREACRRREVPYTRHDIVYSLVDDVAAYLSSKLPPDRISKDVARAEVLQLFTLNNGSTVIGCRIVEGTFPASAGVRVARSGEVIETDARGVASLRRVKDVVSEVAKGLECGVGLHSSEVSGLVKEGDVLEAFVVEERPADLGGGGNVT</sequence>
<evidence type="ECO:0000256" key="3">
    <source>
        <dbReference type="ARBA" id="ARBA00022540"/>
    </source>
</evidence>
<dbReference type="PANTHER" id="PTHR43381:SF20">
    <property type="entry name" value="TRANSLATION INITIATION FACTOR IF-2, MITOCHONDRIAL"/>
    <property type="match status" value="1"/>
</dbReference>
<dbReference type="InterPro" id="IPR036925">
    <property type="entry name" value="TIF_IF2_dom3_sf"/>
</dbReference>
<protein>
    <recommendedName>
        <fullName evidence="8">Tr-type G domain-containing protein</fullName>
    </recommendedName>
</protein>
<dbReference type="GO" id="GO:0003924">
    <property type="term" value="F:GTPase activity"/>
    <property type="evidence" value="ECO:0007669"/>
    <property type="project" value="InterPro"/>
</dbReference>
<dbReference type="PANTHER" id="PTHR43381">
    <property type="entry name" value="TRANSLATION INITIATION FACTOR IF-2-RELATED"/>
    <property type="match status" value="1"/>
</dbReference>
<dbReference type="OrthoDB" id="361630at2759"/>
<dbReference type="InterPro" id="IPR000795">
    <property type="entry name" value="T_Tr_GTP-bd_dom"/>
</dbReference>
<dbReference type="GO" id="GO:0009507">
    <property type="term" value="C:chloroplast"/>
    <property type="evidence" value="ECO:0007669"/>
    <property type="project" value="UniProtKB-SubCell"/>
</dbReference>
<dbReference type="InterPro" id="IPR009000">
    <property type="entry name" value="Transl_B-barrel_sf"/>
</dbReference>
<feature type="compositionally biased region" description="Low complexity" evidence="7">
    <location>
        <begin position="1"/>
        <end position="34"/>
    </location>
</feature>
<dbReference type="Pfam" id="PF00009">
    <property type="entry name" value="GTP_EFTU"/>
    <property type="match status" value="1"/>
</dbReference>
<dbReference type="GO" id="GO:0005525">
    <property type="term" value="F:GTP binding"/>
    <property type="evidence" value="ECO:0007669"/>
    <property type="project" value="UniProtKB-KW"/>
</dbReference>
<evidence type="ECO:0000313" key="10">
    <source>
        <dbReference type="Proteomes" id="UP000789595"/>
    </source>
</evidence>
<dbReference type="SUPFAM" id="SSF50447">
    <property type="entry name" value="Translation proteins"/>
    <property type="match status" value="2"/>
</dbReference>
<keyword evidence="6" id="KW-0342">GTP-binding</keyword>
<evidence type="ECO:0000256" key="7">
    <source>
        <dbReference type="SAM" id="MobiDB-lite"/>
    </source>
</evidence>
<gene>
    <name evidence="9" type="ORF">PECAL_3P19390</name>
</gene>
<dbReference type="AlphaFoldDB" id="A0A8J2SR97"/>
<feature type="non-terminal residue" evidence="9">
    <location>
        <position position="1"/>
    </location>
</feature>
<keyword evidence="5" id="KW-0648">Protein biosynthesis</keyword>
<comment type="subcellular location">
    <subcellularLocation>
        <location evidence="1">Plastid</location>
        <location evidence="1">Chloroplast</location>
    </subcellularLocation>
</comment>
<dbReference type="Proteomes" id="UP000789595">
    <property type="component" value="Unassembled WGS sequence"/>
</dbReference>
<dbReference type="Gene3D" id="3.40.50.10050">
    <property type="entry name" value="Translation initiation factor IF- 2, domain 3"/>
    <property type="match status" value="1"/>
</dbReference>
<dbReference type="SUPFAM" id="SSF52540">
    <property type="entry name" value="P-loop containing nucleoside triphosphate hydrolases"/>
    <property type="match status" value="1"/>
</dbReference>
<evidence type="ECO:0000256" key="2">
    <source>
        <dbReference type="ARBA" id="ARBA00007733"/>
    </source>
</evidence>
<dbReference type="Gene3D" id="2.40.30.10">
    <property type="entry name" value="Translation factors"/>
    <property type="match status" value="2"/>
</dbReference>
<keyword evidence="10" id="KW-1185">Reference proteome</keyword>
<dbReference type="SUPFAM" id="SSF52156">
    <property type="entry name" value="Initiation factor IF2/eIF5b, domain 3"/>
    <property type="match status" value="1"/>
</dbReference>
<evidence type="ECO:0000256" key="5">
    <source>
        <dbReference type="ARBA" id="ARBA00022917"/>
    </source>
</evidence>
<proteinExistence type="inferred from homology"/>
<comment type="caution">
    <text evidence="9">The sequence shown here is derived from an EMBL/GenBank/DDBJ whole genome shotgun (WGS) entry which is preliminary data.</text>
</comment>
<evidence type="ECO:0000256" key="4">
    <source>
        <dbReference type="ARBA" id="ARBA00022741"/>
    </source>
</evidence>
<keyword evidence="4" id="KW-0547">Nucleotide-binding</keyword>
<dbReference type="InterPro" id="IPR005225">
    <property type="entry name" value="Small_GTP-bd"/>
</dbReference>
<dbReference type="CDD" id="cd03692">
    <property type="entry name" value="mtIF2_IVc"/>
    <property type="match status" value="1"/>
</dbReference>
<evidence type="ECO:0000259" key="8">
    <source>
        <dbReference type="PROSITE" id="PS51722"/>
    </source>
</evidence>
<evidence type="ECO:0000313" key="9">
    <source>
        <dbReference type="EMBL" id="CAH0371967.1"/>
    </source>
</evidence>
<dbReference type="Gene3D" id="3.40.50.300">
    <property type="entry name" value="P-loop containing nucleotide triphosphate hydrolases"/>
    <property type="match status" value="1"/>
</dbReference>
<dbReference type="NCBIfam" id="TIGR00231">
    <property type="entry name" value="small_GTP"/>
    <property type="match status" value="1"/>
</dbReference>
<comment type="similarity">
    <text evidence="2">Belongs to the TRAFAC class translation factor GTPase superfamily. Classic translation factor GTPase family. IF-2 subfamily.</text>
</comment>
<name>A0A8J2SR97_9STRA</name>
<dbReference type="FunFam" id="2.40.30.10:FF:000008">
    <property type="entry name" value="Translation initiation factor IF-2"/>
    <property type="match status" value="1"/>
</dbReference>
<accession>A0A8J2SR97</accession>
<organism evidence="9 10">
    <name type="scientific">Pelagomonas calceolata</name>
    <dbReference type="NCBI Taxonomy" id="35677"/>
    <lineage>
        <taxon>Eukaryota</taxon>
        <taxon>Sar</taxon>
        <taxon>Stramenopiles</taxon>
        <taxon>Ochrophyta</taxon>
        <taxon>Pelagophyceae</taxon>
        <taxon>Pelagomonadales</taxon>
        <taxon>Pelagomonadaceae</taxon>
        <taxon>Pelagomonas</taxon>
    </lineage>
</organism>
<reference evidence="9" key="1">
    <citation type="submission" date="2021-11" db="EMBL/GenBank/DDBJ databases">
        <authorList>
            <consortium name="Genoscope - CEA"/>
            <person name="William W."/>
        </authorList>
    </citation>
    <scope>NUCLEOTIDE SEQUENCE</scope>
</reference>
<dbReference type="InterPro" id="IPR015760">
    <property type="entry name" value="TIF_IF2"/>
</dbReference>
<evidence type="ECO:0000256" key="1">
    <source>
        <dbReference type="ARBA" id="ARBA00004229"/>
    </source>
</evidence>
<dbReference type="EMBL" id="CAKKNE010000003">
    <property type="protein sequence ID" value="CAH0371967.1"/>
    <property type="molecule type" value="Genomic_DNA"/>
</dbReference>
<feature type="domain" description="Tr-type G" evidence="8">
    <location>
        <begin position="212"/>
        <end position="379"/>
    </location>
</feature>